<comment type="subcellular location">
    <subcellularLocation>
        <location evidence="1">Membrane</location>
    </subcellularLocation>
</comment>
<gene>
    <name evidence="5" type="ORF">JOE21_001805</name>
</gene>
<dbReference type="InterPro" id="IPR002656">
    <property type="entry name" value="Acyl_transf_3_dom"/>
</dbReference>
<proteinExistence type="inferred from homology"/>
<feature type="transmembrane region" description="Helical" evidence="3">
    <location>
        <begin position="46"/>
        <end position="66"/>
    </location>
</feature>
<protein>
    <submittedName>
        <fullName evidence="5">Peptidoglycan/LPS O-acetylase OafA/YrhL</fullName>
    </submittedName>
</protein>
<feature type="transmembrane region" description="Helical" evidence="3">
    <location>
        <begin position="235"/>
        <end position="258"/>
    </location>
</feature>
<evidence type="ECO:0000256" key="3">
    <source>
        <dbReference type="SAM" id="Phobius"/>
    </source>
</evidence>
<evidence type="ECO:0000256" key="1">
    <source>
        <dbReference type="ARBA" id="ARBA00004370"/>
    </source>
</evidence>
<evidence type="ECO:0000313" key="5">
    <source>
        <dbReference type="EMBL" id="MDR6225807.1"/>
    </source>
</evidence>
<reference evidence="5 6" key="1">
    <citation type="submission" date="2023-07" db="EMBL/GenBank/DDBJ databases">
        <title>Genomic Encyclopedia of Type Strains, Phase IV (KMG-IV): sequencing the most valuable type-strain genomes for metagenomic binning, comparative biology and taxonomic classification.</title>
        <authorList>
            <person name="Goeker M."/>
        </authorList>
    </citation>
    <scope>NUCLEOTIDE SEQUENCE [LARGE SCALE GENOMIC DNA]</scope>
    <source>
        <strain evidence="5 6">DSM 45903</strain>
    </source>
</reference>
<feature type="transmembrane region" description="Helical" evidence="3">
    <location>
        <begin position="86"/>
        <end position="110"/>
    </location>
</feature>
<evidence type="ECO:0000313" key="6">
    <source>
        <dbReference type="Proteomes" id="UP001185012"/>
    </source>
</evidence>
<feature type="transmembrane region" description="Helical" evidence="3">
    <location>
        <begin position="117"/>
        <end position="135"/>
    </location>
</feature>
<feature type="transmembrane region" description="Helical" evidence="3">
    <location>
        <begin position="264"/>
        <end position="285"/>
    </location>
</feature>
<evidence type="ECO:0000256" key="2">
    <source>
        <dbReference type="ARBA" id="ARBA00007400"/>
    </source>
</evidence>
<accession>A0ABU1IM02</accession>
<dbReference type="RefSeq" id="WP_309864860.1">
    <property type="nucleotide sequence ID" value="NZ_JAVDQG010000003.1"/>
</dbReference>
<comment type="caution">
    <text evidence="5">The sequence shown here is derived from an EMBL/GenBank/DDBJ whole genome shotgun (WGS) entry which is preliminary data.</text>
</comment>
<evidence type="ECO:0000259" key="4">
    <source>
        <dbReference type="Pfam" id="PF01757"/>
    </source>
</evidence>
<dbReference type="InterPro" id="IPR050879">
    <property type="entry name" value="Acyltransferase_3"/>
</dbReference>
<feature type="domain" description="Acyltransferase 3" evidence="4">
    <location>
        <begin position="9"/>
        <end position="281"/>
    </location>
</feature>
<feature type="transmembrane region" description="Helical" evidence="3">
    <location>
        <begin position="198"/>
        <end position="215"/>
    </location>
</feature>
<name>A0ABU1IM02_9BACL</name>
<comment type="similarity">
    <text evidence="2">Belongs to the acyltransferase 3 family.</text>
</comment>
<sequence>MGGDGSIRGMGLFLLLSGFILFTRYRERIGEKPVAWTFLFKRWIRIVPPYWYILIPMLPFASTFTGRDLEASQVWKSLLLLPQEHPIHPLSGVLSHLLLFYLVFAVVLMLGRGRGTVFLSGWFMLVLINFSSGLLDNHWVTQWIFSKYHLYFFVGGFIAYLVHKVEIPAPVPLMILGGAGLAFAWANADRQWLPLDDTFTYGIPVATILLGLALVQTRINPSLPRLLNGLGDSAYMIFLTHIPTLTLLFHAAVHWGMIDRLGFAWTHAAAAGLAVGIGCLLHACVERPLFTLLQMNQKEPKPASQTATS</sequence>
<keyword evidence="3" id="KW-1133">Transmembrane helix</keyword>
<feature type="transmembrane region" description="Helical" evidence="3">
    <location>
        <begin position="6"/>
        <end position="25"/>
    </location>
</feature>
<dbReference type="PANTHER" id="PTHR23028:SF131">
    <property type="entry name" value="BLR2367 PROTEIN"/>
    <property type="match status" value="1"/>
</dbReference>
<dbReference type="Pfam" id="PF01757">
    <property type="entry name" value="Acyl_transf_3"/>
    <property type="match status" value="1"/>
</dbReference>
<dbReference type="EMBL" id="JAVDQG010000003">
    <property type="protein sequence ID" value="MDR6225807.1"/>
    <property type="molecule type" value="Genomic_DNA"/>
</dbReference>
<keyword evidence="3" id="KW-0812">Transmembrane</keyword>
<dbReference type="PANTHER" id="PTHR23028">
    <property type="entry name" value="ACETYLTRANSFERASE"/>
    <property type="match status" value="1"/>
</dbReference>
<keyword evidence="6" id="KW-1185">Reference proteome</keyword>
<feature type="transmembrane region" description="Helical" evidence="3">
    <location>
        <begin position="141"/>
        <end position="162"/>
    </location>
</feature>
<keyword evidence="3" id="KW-0472">Membrane</keyword>
<feature type="transmembrane region" description="Helical" evidence="3">
    <location>
        <begin position="169"/>
        <end position="186"/>
    </location>
</feature>
<dbReference type="Proteomes" id="UP001185012">
    <property type="component" value="Unassembled WGS sequence"/>
</dbReference>
<organism evidence="5 6">
    <name type="scientific">Desmospora profundinema</name>
    <dbReference type="NCBI Taxonomy" id="1571184"/>
    <lineage>
        <taxon>Bacteria</taxon>
        <taxon>Bacillati</taxon>
        <taxon>Bacillota</taxon>
        <taxon>Bacilli</taxon>
        <taxon>Bacillales</taxon>
        <taxon>Thermoactinomycetaceae</taxon>
        <taxon>Desmospora</taxon>
    </lineage>
</organism>